<evidence type="ECO:0000256" key="3">
    <source>
        <dbReference type="ARBA" id="ARBA00023125"/>
    </source>
</evidence>
<accession>A0A6B3NCP3</accession>
<dbReference type="NCBIfam" id="NF033527">
    <property type="entry name" value="transpos_Tn3"/>
    <property type="match status" value="1"/>
</dbReference>
<evidence type="ECO:0000259" key="5">
    <source>
        <dbReference type="Pfam" id="PF01526"/>
    </source>
</evidence>
<dbReference type="InterPro" id="IPR002513">
    <property type="entry name" value="Tn3_Tnp_DDE_dom"/>
</dbReference>
<feature type="domain" description="Tn3 transposase DDE" evidence="5">
    <location>
        <begin position="158"/>
        <end position="547"/>
    </location>
</feature>
<feature type="non-terminal residue" evidence="6">
    <location>
        <position position="1"/>
    </location>
</feature>
<comment type="similarity">
    <text evidence="1">Belongs to the transposase 7 family.</text>
</comment>
<dbReference type="GO" id="GO:0006313">
    <property type="term" value="P:DNA transposition"/>
    <property type="evidence" value="ECO:0007669"/>
    <property type="project" value="InterPro"/>
</dbReference>
<evidence type="ECO:0000313" key="6">
    <source>
        <dbReference type="EMBL" id="NER31316.1"/>
    </source>
</evidence>
<evidence type="ECO:0000256" key="1">
    <source>
        <dbReference type="ARBA" id="ARBA00009402"/>
    </source>
</evidence>
<dbReference type="EMBL" id="JAAHFQ010000782">
    <property type="protein sequence ID" value="NER31316.1"/>
    <property type="molecule type" value="Genomic_DNA"/>
</dbReference>
<name>A0A6B3NCP3_9CYAN</name>
<sequence>SGEEVPIEGILKSGWKEILLEKDPDGKERINRINYEISVLQTLRERLSAKEIWVVGANLYRNPDDDLPTDFEQHRQVYYQALTLPVDVEAFICKLQEKMASGLEKLDYRMPKNPDVTIIGKGQGLIRLRPIEAVPEPINLKQLKAEINRLWHQTSLLDILKETDLRVNFTRNFQSMGTREILDRESLQRRLLLCLYSMGTNTGLKRINTGVDGESYQDLLYVRRRYIHKEQLRSAIAEVINGIFEIRSPQIWGEGTTTCASDSKHFGSWDQNLISQYHLRYGGRGVMIYWHVEKKSTCIYSQLKTCSSSEVAAMIEGVLRHCTSMEVEKNYVDSHGQSEVAFAFSHLLGFELMPRLKRIKVQKLYRPYTGQPDAYPNLEPILTRPINWDLIRQQYDQMVKYATALRLGTAETEAILKRFSKNPFKHPTYLALMELGRVIKTIFLCQYLDDEALRREINEGLNVVERWNGVNDFIFYGKGGEFASNRWETQELSVLSLHLLQICLVYVNTLMIQSVLGQKTWQQKFTDTERRAITPLIFTHINPYGLFKLNMSERIAWLTQTSVA</sequence>
<dbReference type="AlphaFoldDB" id="A0A6B3NCP3"/>
<dbReference type="GO" id="GO:0004803">
    <property type="term" value="F:transposase activity"/>
    <property type="evidence" value="ECO:0007669"/>
    <property type="project" value="InterPro"/>
</dbReference>
<keyword evidence="3" id="KW-0238">DNA-binding</keyword>
<protein>
    <submittedName>
        <fullName evidence="6">Tn3 family transposase</fullName>
    </submittedName>
</protein>
<comment type="caution">
    <text evidence="6">The sequence shown here is derived from an EMBL/GenBank/DDBJ whole genome shotgun (WGS) entry which is preliminary data.</text>
</comment>
<evidence type="ECO:0000256" key="2">
    <source>
        <dbReference type="ARBA" id="ARBA00022578"/>
    </source>
</evidence>
<keyword evidence="2" id="KW-0815">Transposition</keyword>
<keyword evidence="4" id="KW-0233">DNA recombination</keyword>
<dbReference type="GO" id="GO:0003677">
    <property type="term" value="F:DNA binding"/>
    <property type="evidence" value="ECO:0007669"/>
    <property type="project" value="UniProtKB-KW"/>
</dbReference>
<reference evidence="6" key="1">
    <citation type="submission" date="2019-11" db="EMBL/GenBank/DDBJ databases">
        <title>Genomic insights into an expanded diversity of filamentous marine cyanobacteria reveals the extraordinary biosynthetic potential of Moorea and Okeania.</title>
        <authorList>
            <person name="Ferreira Leao T."/>
            <person name="Wang M."/>
            <person name="Moss N."/>
            <person name="Da Silva R."/>
            <person name="Sanders J."/>
            <person name="Nurk S."/>
            <person name="Gurevich A."/>
            <person name="Humphrey G."/>
            <person name="Reher R."/>
            <person name="Zhu Q."/>
            <person name="Belda-Ferre P."/>
            <person name="Glukhov E."/>
            <person name="Rex R."/>
            <person name="Dorrestein P.C."/>
            <person name="Knight R."/>
            <person name="Pevzner P."/>
            <person name="Gerwick W.H."/>
            <person name="Gerwick L."/>
        </authorList>
    </citation>
    <scope>NUCLEOTIDE SEQUENCE</scope>
    <source>
        <strain evidence="6">SIO1C4</strain>
    </source>
</reference>
<organism evidence="6">
    <name type="scientific">Symploca sp. SIO1C4</name>
    <dbReference type="NCBI Taxonomy" id="2607765"/>
    <lineage>
        <taxon>Bacteria</taxon>
        <taxon>Bacillati</taxon>
        <taxon>Cyanobacteriota</taxon>
        <taxon>Cyanophyceae</taxon>
        <taxon>Coleofasciculales</taxon>
        <taxon>Coleofasciculaceae</taxon>
        <taxon>Symploca</taxon>
    </lineage>
</organism>
<dbReference type="Pfam" id="PF01526">
    <property type="entry name" value="DDE_Tnp_Tn3"/>
    <property type="match status" value="1"/>
</dbReference>
<evidence type="ECO:0000256" key="4">
    <source>
        <dbReference type="ARBA" id="ARBA00023172"/>
    </source>
</evidence>
<proteinExistence type="inferred from homology"/>
<gene>
    <name evidence="6" type="ORF">F6J89_27780</name>
</gene>
<dbReference type="InterPro" id="IPR047653">
    <property type="entry name" value="Tn3-like_transpos"/>
</dbReference>